<protein>
    <recommendedName>
        <fullName evidence="13">NB-ARC domain-containing protein</fullName>
    </recommendedName>
</protein>
<dbReference type="GO" id="GO:0098542">
    <property type="term" value="P:defense response to other organism"/>
    <property type="evidence" value="ECO:0007669"/>
    <property type="project" value="TreeGrafter"/>
</dbReference>
<dbReference type="STRING" id="4533.J3N6Z6"/>
<evidence type="ECO:0000256" key="4">
    <source>
        <dbReference type="ARBA" id="ARBA00022741"/>
    </source>
</evidence>
<dbReference type="eggNOG" id="KOG4658">
    <property type="taxonomic scope" value="Eukaryota"/>
</dbReference>
<dbReference type="SUPFAM" id="SSF52540">
    <property type="entry name" value="P-loop containing nucleoside triphosphate hydrolases"/>
    <property type="match status" value="1"/>
</dbReference>
<evidence type="ECO:0000256" key="3">
    <source>
        <dbReference type="ARBA" id="ARBA00022737"/>
    </source>
</evidence>
<name>J3N6Z6_ORYBR</name>
<evidence type="ECO:0000259" key="7">
    <source>
        <dbReference type="Pfam" id="PF00931"/>
    </source>
</evidence>
<dbReference type="HOGENOM" id="CLU_000837_25_2_1"/>
<dbReference type="InterPro" id="IPR058922">
    <property type="entry name" value="WHD_DRP"/>
</dbReference>
<dbReference type="Gene3D" id="3.40.50.300">
    <property type="entry name" value="P-loop containing nucleotide triphosphate hydrolases"/>
    <property type="match status" value="1"/>
</dbReference>
<evidence type="ECO:0000259" key="9">
    <source>
        <dbReference type="Pfam" id="PF23559"/>
    </source>
</evidence>
<accession>J3N6Z6</accession>
<reference evidence="11" key="1">
    <citation type="journal article" date="2013" name="Nat. Commun.">
        <title>Whole-genome sequencing of Oryza brachyantha reveals mechanisms underlying Oryza genome evolution.</title>
        <authorList>
            <person name="Chen J."/>
            <person name="Huang Q."/>
            <person name="Gao D."/>
            <person name="Wang J."/>
            <person name="Lang Y."/>
            <person name="Liu T."/>
            <person name="Li B."/>
            <person name="Bai Z."/>
            <person name="Luis Goicoechea J."/>
            <person name="Liang C."/>
            <person name="Chen C."/>
            <person name="Zhang W."/>
            <person name="Sun S."/>
            <person name="Liao Y."/>
            <person name="Zhang X."/>
            <person name="Yang L."/>
            <person name="Song C."/>
            <person name="Wang M."/>
            <person name="Shi J."/>
            <person name="Liu G."/>
            <person name="Liu J."/>
            <person name="Zhou H."/>
            <person name="Zhou W."/>
            <person name="Yu Q."/>
            <person name="An N."/>
            <person name="Chen Y."/>
            <person name="Cai Q."/>
            <person name="Wang B."/>
            <person name="Liu B."/>
            <person name="Min J."/>
            <person name="Huang Y."/>
            <person name="Wu H."/>
            <person name="Li Z."/>
            <person name="Zhang Y."/>
            <person name="Yin Y."/>
            <person name="Song W."/>
            <person name="Jiang J."/>
            <person name="Jackson S.A."/>
            <person name="Wing R.A."/>
            <person name="Wang J."/>
            <person name="Chen M."/>
        </authorList>
    </citation>
    <scope>NUCLEOTIDE SEQUENCE [LARGE SCALE GENOMIC DNA]</scope>
    <source>
        <strain evidence="11">cv. IRGC 101232</strain>
    </source>
</reference>
<dbReference type="Gene3D" id="1.10.10.10">
    <property type="entry name" value="Winged helix-like DNA-binding domain superfamily/Winged helix DNA-binding domain"/>
    <property type="match status" value="1"/>
</dbReference>
<keyword evidence="6" id="KW-0175">Coiled coil</keyword>
<evidence type="ECO:0000256" key="2">
    <source>
        <dbReference type="ARBA" id="ARBA00022614"/>
    </source>
</evidence>
<keyword evidence="5" id="KW-0611">Plant defense</keyword>
<dbReference type="InterPro" id="IPR032675">
    <property type="entry name" value="LRR_dom_sf"/>
</dbReference>
<reference evidence="11" key="2">
    <citation type="submission" date="2013-04" db="UniProtKB">
        <authorList>
            <consortium name="EnsemblPlants"/>
        </authorList>
    </citation>
    <scope>IDENTIFICATION</scope>
</reference>
<dbReference type="InterPro" id="IPR044974">
    <property type="entry name" value="Disease_R_plants"/>
</dbReference>
<dbReference type="Gene3D" id="1.10.8.430">
    <property type="entry name" value="Helical domain of apoptotic protease-activating factors"/>
    <property type="match status" value="1"/>
</dbReference>
<dbReference type="SUPFAM" id="SSF52058">
    <property type="entry name" value="L domain-like"/>
    <property type="match status" value="1"/>
</dbReference>
<dbReference type="InterPro" id="IPR036388">
    <property type="entry name" value="WH-like_DNA-bd_sf"/>
</dbReference>
<evidence type="ECO:0000256" key="6">
    <source>
        <dbReference type="ARBA" id="ARBA00023054"/>
    </source>
</evidence>
<dbReference type="InterPro" id="IPR027417">
    <property type="entry name" value="P-loop_NTPase"/>
</dbReference>
<keyword evidence="12" id="KW-1185">Reference proteome</keyword>
<keyword evidence="4" id="KW-0547">Nucleotide-binding</keyword>
<sequence length="1028" mass="115586">MEAALLSGLIRVAVPKLMSTASDRYKLHRGLKDDMSFLATELKMIGAAIDRELSSPSGGDHGAVLQLSMEELRKLAHDIEDCIDEILYRATREQQSSAVVRTLRSSIKKLHDDPKLGRRMQRLREKVEQANRRSERYRSSDPRNIHVSLVGVEAPQAELRQQLAEARKLRVISVVGFSGSGKTALAAEVYNHEREENCMFDKFAWACAARKDPGEVLSELLRGVGADDRSSKATTDVGQLCVDLRQQLEKKRYLIVIDDIRTEALWKAIEPAFPAHKGVRSRIIVTTTIQSVANCVCGFSDGYVLEISRLNDHYSKQLLCKKACPDQYANYDQPDTTAILKQCDGQPLALVTVGEFLRANGWPVGPDCDRISNGLQYYLRKETFERMRRMMMSSYATLPGHALKACLLYLCVFPSDHPVRRKSLLRRWLAEGFVEAEPQSLDSALFDPADAFHELINRKIIRPINVSNNCSVRTCKTYGMMHGFLLGMATSQNFVTLFSDQKPEPRYARRLSVHGGTVLHGDDSKGINLSLIRSLTIFGEASESVLDLSKYQLLRVLDLEKCDNLKNGHLQDVCNLLLLKYMSLGGEVTRIPSDIGKLEYLEVLDLRRTKVDVVPVQVFQLPSLIHLFGKFKLQPPDESKQATEVLQFLSKDKSKLETLAGFVTDGSEGFLHLLGFMKKLRKVEIWCKSSAGSTDAPVQQKRRTGVRTDLRTAIEKFILDDMVANPGRRTLSLHFDERSEEFLKSLTGSFYLSSLKLQGNFTKLPKFVLSVRGLVELCISSGTLTTRLLEALSTLVRLKYLKLIADELQNFIIRKTSFPSLVRLCIAVENPTFPSIEEGALEYLVALQVLCKKLKGLSDIKIEKLLNLQEVTLDAMVSTETKELWKKATKEHPRRPKMLLLNSLDTSEYELTHYCSASGHGEIVETESSHASGRPVQEMNIQKPLNQGLESSYVLKKQNNCAGQSSPNQLSSDTWLAQEQWLKIGSINVWLALMTTQKGHMTITEYISKKRALGDELAVAERTLMKIL</sequence>
<feature type="domain" description="Disease resistance N-terminal" evidence="8">
    <location>
        <begin position="10"/>
        <end position="98"/>
    </location>
</feature>
<keyword evidence="3" id="KW-0677">Repeat</keyword>
<dbReference type="Gene3D" id="1.20.5.4130">
    <property type="match status" value="1"/>
</dbReference>
<keyword evidence="2" id="KW-0433">Leucine-rich repeat</keyword>
<dbReference type="Pfam" id="PF18052">
    <property type="entry name" value="Rx_N"/>
    <property type="match status" value="1"/>
</dbReference>
<evidence type="ECO:0000313" key="11">
    <source>
        <dbReference type="EnsemblPlants" id="OB11G15820.1"/>
    </source>
</evidence>
<dbReference type="PANTHER" id="PTHR23155">
    <property type="entry name" value="DISEASE RESISTANCE PROTEIN RP"/>
    <property type="match status" value="1"/>
</dbReference>
<dbReference type="EnsemblPlants" id="OB11G15820.1">
    <property type="protein sequence ID" value="OB11G15820.1"/>
    <property type="gene ID" value="OB11G15820"/>
</dbReference>
<dbReference type="Pfam" id="PF23559">
    <property type="entry name" value="WHD_DRP"/>
    <property type="match status" value="1"/>
</dbReference>
<dbReference type="PANTHER" id="PTHR23155:SF1233">
    <property type="entry name" value="DISEASE RESISTANCE PROTEIN RGA4"/>
    <property type="match status" value="1"/>
</dbReference>
<feature type="domain" description="Disease resistance R13L4/SHOC-2-like LRR" evidence="10">
    <location>
        <begin position="532"/>
        <end position="897"/>
    </location>
</feature>
<dbReference type="Gene3D" id="3.80.10.10">
    <property type="entry name" value="Ribonuclease Inhibitor"/>
    <property type="match status" value="1"/>
</dbReference>
<evidence type="ECO:0008006" key="13">
    <source>
        <dbReference type="Google" id="ProtNLM"/>
    </source>
</evidence>
<feature type="domain" description="NB-ARC" evidence="7">
    <location>
        <begin position="156"/>
        <end position="326"/>
    </location>
</feature>
<dbReference type="InterPro" id="IPR002182">
    <property type="entry name" value="NB-ARC"/>
</dbReference>
<dbReference type="PRINTS" id="PR00364">
    <property type="entry name" value="DISEASERSIST"/>
</dbReference>
<dbReference type="Pfam" id="PF00931">
    <property type="entry name" value="NB-ARC"/>
    <property type="match status" value="1"/>
</dbReference>
<dbReference type="InterPro" id="IPR055414">
    <property type="entry name" value="LRR_R13L4/SHOC2-like"/>
</dbReference>
<organism evidence="11">
    <name type="scientific">Oryza brachyantha</name>
    <name type="common">malo sina</name>
    <dbReference type="NCBI Taxonomy" id="4533"/>
    <lineage>
        <taxon>Eukaryota</taxon>
        <taxon>Viridiplantae</taxon>
        <taxon>Streptophyta</taxon>
        <taxon>Embryophyta</taxon>
        <taxon>Tracheophyta</taxon>
        <taxon>Spermatophyta</taxon>
        <taxon>Magnoliopsida</taxon>
        <taxon>Liliopsida</taxon>
        <taxon>Poales</taxon>
        <taxon>Poaceae</taxon>
        <taxon>BOP clade</taxon>
        <taxon>Oryzoideae</taxon>
        <taxon>Oryzeae</taxon>
        <taxon>Oryzinae</taxon>
        <taxon>Oryza</taxon>
    </lineage>
</organism>
<dbReference type="InterPro" id="IPR042197">
    <property type="entry name" value="Apaf_helical"/>
</dbReference>
<comment type="similarity">
    <text evidence="1">Belongs to the disease resistance NB-LRR family.</text>
</comment>
<evidence type="ECO:0000256" key="5">
    <source>
        <dbReference type="ARBA" id="ARBA00022821"/>
    </source>
</evidence>
<dbReference type="Gramene" id="OB11G15820.1">
    <property type="protein sequence ID" value="OB11G15820.1"/>
    <property type="gene ID" value="OB11G15820"/>
</dbReference>
<evidence type="ECO:0000259" key="8">
    <source>
        <dbReference type="Pfam" id="PF18052"/>
    </source>
</evidence>
<evidence type="ECO:0000313" key="12">
    <source>
        <dbReference type="Proteomes" id="UP000006038"/>
    </source>
</evidence>
<dbReference type="GO" id="GO:0043531">
    <property type="term" value="F:ADP binding"/>
    <property type="evidence" value="ECO:0007669"/>
    <property type="project" value="InterPro"/>
</dbReference>
<dbReference type="InterPro" id="IPR041118">
    <property type="entry name" value="Rx_N"/>
</dbReference>
<feature type="domain" description="Disease resistance protein winged helix" evidence="9">
    <location>
        <begin position="412"/>
        <end position="483"/>
    </location>
</feature>
<evidence type="ECO:0000259" key="10">
    <source>
        <dbReference type="Pfam" id="PF23598"/>
    </source>
</evidence>
<proteinExistence type="inferred from homology"/>
<evidence type="ECO:0000256" key="1">
    <source>
        <dbReference type="ARBA" id="ARBA00008894"/>
    </source>
</evidence>
<dbReference type="AlphaFoldDB" id="J3N6Z6"/>
<dbReference type="Pfam" id="PF23598">
    <property type="entry name" value="LRR_14"/>
    <property type="match status" value="1"/>
</dbReference>
<dbReference type="Proteomes" id="UP000006038">
    <property type="component" value="Chromosome 11"/>
</dbReference>